<keyword evidence="6" id="KW-1185">Reference proteome</keyword>
<dbReference type="SUPFAM" id="SSF53383">
    <property type="entry name" value="PLP-dependent transferases"/>
    <property type="match status" value="1"/>
</dbReference>
<comment type="similarity">
    <text evidence="1 4">Belongs to the DegT/DnrJ/EryC1 family.</text>
</comment>
<dbReference type="PANTHER" id="PTHR30244:SF34">
    <property type="entry name" value="DTDP-4-AMINO-4,6-DIDEOXYGALACTOSE TRANSAMINASE"/>
    <property type="match status" value="1"/>
</dbReference>
<evidence type="ECO:0000313" key="5">
    <source>
        <dbReference type="EMBL" id="SKB37018.1"/>
    </source>
</evidence>
<dbReference type="Gene3D" id="3.40.640.10">
    <property type="entry name" value="Type I PLP-dependent aspartate aminotransferase-like (Major domain)"/>
    <property type="match status" value="1"/>
</dbReference>
<evidence type="ECO:0000256" key="3">
    <source>
        <dbReference type="PIRSR" id="PIRSR000390-2"/>
    </source>
</evidence>
<name>A0A1T5APX0_9FLAO</name>
<dbReference type="InterPro" id="IPR015422">
    <property type="entry name" value="PyrdxlP-dep_Trfase_small"/>
</dbReference>
<dbReference type="AlphaFoldDB" id="A0A1T5APX0"/>
<dbReference type="GO" id="GO:0000271">
    <property type="term" value="P:polysaccharide biosynthetic process"/>
    <property type="evidence" value="ECO:0007669"/>
    <property type="project" value="TreeGrafter"/>
</dbReference>
<proteinExistence type="inferred from homology"/>
<dbReference type="EMBL" id="FUYY01000001">
    <property type="protein sequence ID" value="SKB37018.1"/>
    <property type="molecule type" value="Genomic_DNA"/>
</dbReference>
<feature type="modified residue" description="N6-(pyridoxal phosphate)lysine" evidence="3">
    <location>
        <position position="194"/>
    </location>
</feature>
<dbReference type="GO" id="GO:0030170">
    <property type="term" value="F:pyridoxal phosphate binding"/>
    <property type="evidence" value="ECO:0007669"/>
    <property type="project" value="TreeGrafter"/>
</dbReference>
<dbReference type="Gene3D" id="3.90.1150.10">
    <property type="entry name" value="Aspartate Aminotransferase, domain 1"/>
    <property type="match status" value="1"/>
</dbReference>
<dbReference type="InterPro" id="IPR015424">
    <property type="entry name" value="PyrdxlP-dep_Trfase"/>
</dbReference>
<organism evidence="5 6">
    <name type="scientific">Salegentibacter holothuriorum</name>
    <dbReference type="NCBI Taxonomy" id="241145"/>
    <lineage>
        <taxon>Bacteria</taxon>
        <taxon>Pseudomonadati</taxon>
        <taxon>Bacteroidota</taxon>
        <taxon>Flavobacteriia</taxon>
        <taxon>Flavobacteriales</taxon>
        <taxon>Flavobacteriaceae</taxon>
        <taxon>Salegentibacter</taxon>
    </lineage>
</organism>
<dbReference type="PANTHER" id="PTHR30244">
    <property type="entry name" value="TRANSAMINASE"/>
    <property type="match status" value="1"/>
</dbReference>
<evidence type="ECO:0000256" key="2">
    <source>
        <dbReference type="PIRSR" id="PIRSR000390-1"/>
    </source>
</evidence>
<dbReference type="OrthoDB" id="9810913at2"/>
<dbReference type="RefSeq" id="WP_079719375.1">
    <property type="nucleotide sequence ID" value="NZ_FUYY01000001.1"/>
</dbReference>
<dbReference type="InterPro" id="IPR000653">
    <property type="entry name" value="DegT/StrS_aminotransferase"/>
</dbReference>
<sequence>MNNPIPYGRQNITEEDIEAVVSTLKSDYLTQGPKIAEFEEAFANYVDSKFAVAVSNGTAALHLCALALNVKQGDKVITTPITFAASANCVRYCGGEVVFADIDPETYLLDIDNVRKLLEAEPKGTYKGIVPVDFAGRAVDLEAFRKLAEEYDIWIIEDSCHAPGGFFADSKNQKQFCGNGNFADLAIFSFHPVKHIACGEGGMITTNNDKLYEKLLQLRTHGIVKDDNKYKNSIDFAVGSSVSSSGVENYPNWYMEMQDLGYNYRLTDFQAALGSSQLKRAEEGIEKRRALATKYQEAFKNKNFIKGQSGVVEGHAYHLYILKVENRLGLYNYLRENKIFAQIHYIPCHLMPYYRSLGWEEGDLPVAEQYYKNCISLPMFPSLTEDEQEFVIEKINSFYGD</sequence>
<evidence type="ECO:0008006" key="7">
    <source>
        <dbReference type="Google" id="ProtNLM"/>
    </source>
</evidence>
<dbReference type="InterPro" id="IPR020026">
    <property type="entry name" value="PseC"/>
</dbReference>
<dbReference type="Pfam" id="PF01041">
    <property type="entry name" value="DegT_DnrJ_EryC1"/>
    <property type="match status" value="1"/>
</dbReference>
<gene>
    <name evidence="5" type="ORF">SAMN05660776_0776</name>
</gene>
<accession>A0A1T5APX0</accession>
<dbReference type="Proteomes" id="UP000190230">
    <property type="component" value="Unassembled WGS sequence"/>
</dbReference>
<dbReference type="STRING" id="241145.SAMN05660776_0776"/>
<feature type="active site" description="Proton acceptor" evidence="2">
    <location>
        <position position="194"/>
    </location>
</feature>
<keyword evidence="3 4" id="KW-0663">Pyridoxal phosphate</keyword>
<evidence type="ECO:0000256" key="4">
    <source>
        <dbReference type="RuleBase" id="RU004508"/>
    </source>
</evidence>
<evidence type="ECO:0000256" key="1">
    <source>
        <dbReference type="ARBA" id="ARBA00037999"/>
    </source>
</evidence>
<dbReference type="CDD" id="cd00616">
    <property type="entry name" value="AHBA_syn"/>
    <property type="match status" value="1"/>
</dbReference>
<dbReference type="NCBIfam" id="TIGR03588">
    <property type="entry name" value="PseC"/>
    <property type="match status" value="1"/>
</dbReference>
<reference evidence="6" key="1">
    <citation type="submission" date="2017-02" db="EMBL/GenBank/DDBJ databases">
        <authorList>
            <person name="Varghese N."/>
            <person name="Submissions S."/>
        </authorList>
    </citation>
    <scope>NUCLEOTIDE SEQUENCE [LARGE SCALE GENOMIC DNA]</scope>
    <source>
        <strain evidence="6">DSM 23405</strain>
    </source>
</reference>
<dbReference type="InterPro" id="IPR015421">
    <property type="entry name" value="PyrdxlP-dep_Trfase_major"/>
</dbReference>
<protein>
    <recommendedName>
        <fullName evidence="7">UDP-4-amino-4,6-dideoxy-N-acetyl-beta-L-altrosamine transaminase</fullName>
    </recommendedName>
</protein>
<dbReference type="PIRSF" id="PIRSF000390">
    <property type="entry name" value="PLP_StrS"/>
    <property type="match status" value="1"/>
</dbReference>
<evidence type="ECO:0000313" key="6">
    <source>
        <dbReference type="Proteomes" id="UP000190230"/>
    </source>
</evidence>
<dbReference type="GO" id="GO:0008483">
    <property type="term" value="F:transaminase activity"/>
    <property type="evidence" value="ECO:0007669"/>
    <property type="project" value="TreeGrafter"/>
</dbReference>